<reference evidence="2" key="1">
    <citation type="journal article" date="2014" name="Proc. Natl. Acad. Sci. U.S.A.">
        <title>Extensive sampling of basidiomycete genomes demonstrates inadequacy of the white-rot/brown-rot paradigm for wood decay fungi.</title>
        <authorList>
            <person name="Riley R."/>
            <person name="Salamov A.A."/>
            <person name="Brown D.W."/>
            <person name="Nagy L.G."/>
            <person name="Floudas D."/>
            <person name="Held B.W."/>
            <person name="Levasseur A."/>
            <person name="Lombard V."/>
            <person name="Morin E."/>
            <person name="Otillar R."/>
            <person name="Lindquist E.A."/>
            <person name="Sun H."/>
            <person name="LaButti K.M."/>
            <person name="Schmutz J."/>
            <person name="Jabbour D."/>
            <person name="Luo H."/>
            <person name="Baker S.E."/>
            <person name="Pisabarro A.G."/>
            <person name="Walton J.D."/>
            <person name="Blanchette R.A."/>
            <person name="Henrissat B."/>
            <person name="Martin F."/>
            <person name="Cullen D."/>
            <person name="Hibbett D.S."/>
            <person name="Grigoriev I.V."/>
        </authorList>
    </citation>
    <scope>NUCLEOTIDE SEQUENCE [LARGE SCALE GENOMIC DNA]</scope>
    <source>
        <strain evidence="2">MUCL 33604</strain>
    </source>
</reference>
<dbReference type="InParanoid" id="A0A067PI37"/>
<protein>
    <submittedName>
        <fullName evidence="1">Uncharacterized protein</fullName>
    </submittedName>
</protein>
<proteinExistence type="predicted"/>
<gene>
    <name evidence="1" type="ORF">JAAARDRAFT_141443</name>
</gene>
<dbReference type="HOGENOM" id="CLU_3050634_0_0_1"/>
<accession>A0A067PI37</accession>
<dbReference type="OrthoDB" id="3146759at2759"/>
<keyword evidence="2" id="KW-1185">Reference proteome</keyword>
<sequence length="54" mass="6443">MCYIIITLTSYRCNHRPENGRHQVDCNSRDCSLSQYHKEDEHDCISSCRQRQVI</sequence>
<name>A0A067PI37_9AGAM</name>
<evidence type="ECO:0000313" key="1">
    <source>
        <dbReference type="EMBL" id="KDQ50697.1"/>
    </source>
</evidence>
<dbReference type="AlphaFoldDB" id="A0A067PI37"/>
<evidence type="ECO:0000313" key="2">
    <source>
        <dbReference type="Proteomes" id="UP000027265"/>
    </source>
</evidence>
<dbReference type="EMBL" id="KL197756">
    <property type="protein sequence ID" value="KDQ50697.1"/>
    <property type="molecule type" value="Genomic_DNA"/>
</dbReference>
<dbReference type="Proteomes" id="UP000027265">
    <property type="component" value="Unassembled WGS sequence"/>
</dbReference>
<organism evidence="1 2">
    <name type="scientific">Jaapia argillacea MUCL 33604</name>
    <dbReference type="NCBI Taxonomy" id="933084"/>
    <lineage>
        <taxon>Eukaryota</taxon>
        <taxon>Fungi</taxon>
        <taxon>Dikarya</taxon>
        <taxon>Basidiomycota</taxon>
        <taxon>Agaricomycotina</taxon>
        <taxon>Agaricomycetes</taxon>
        <taxon>Agaricomycetidae</taxon>
        <taxon>Jaapiales</taxon>
        <taxon>Jaapiaceae</taxon>
        <taxon>Jaapia</taxon>
    </lineage>
</organism>